<evidence type="ECO:0000313" key="1">
    <source>
        <dbReference type="EMBL" id="AID58974.1"/>
    </source>
</evidence>
<dbReference type="EMBL" id="KJ567043">
    <property type="protein sequence ID" value="AID58974.1"/>
    <property type="molecule type" value="Genomic_DNA"/>
</dbReference>
<dbReference type="RefSeq" id="YP_009124897.1">
    <property type="nucleotide sequence ID" value="NC_026590.1"/>
</dbReference>
<accession>A0A068F2L6</accession>
<gene>
    <name evidence="1" type="primary">158</name>
    <name evidence="1" type="ORF">PBI_GAIA_158</name>
</gene>
<keyword evidence="2" id="KW-1185">Reference proteome</keyword>
<protein>
    <submittedName>
        <fullName evidence="1">Uncharacterized protein</fullName>
    </submittedName>
</protein>
<dbReference type="GeneID" id="23679664"/>
<proteinExistence type="predicted"/>
<organism evidence="1 2">
    <name type="scientific">Mycobacterium phage Gaia</name>
    <dbReference type="NCBI Taxonomy" id="1486472"/>
    <lineage>
        <taxon>Viruses</taxon>
        <taxon>Duplodnaviria</taxon>
        <taxon>Heunggongvirae</taxon>
        <taxon>Uroviricota</taxon>
        <taxon>Caudoviricetes</taxon>
        <taxon>Gaiavirus</taxon>
        <taxon>Gaiavirus gaia</taxon>
    </lineage>
</organism>
<evidence type="ECO:0000313" key="2">
    <source>
        <dbReference type="Proteomes" id="UP000027491"/>
    </source>
</evidence>
<name>A0A068F2L6_9CAUD</name>
<sequence>MSQSIGIGWLIIASMIIGGAIGASVPPQTSIEVAA</sequence>
<dbReference type="Proteomes" id="UP000027491">
    <property type="component" value="Segment"/>
</dbReference>
<reference evidence="1 2" key="1">
    <citation type="submission" date="2014-03" db="EMBL/GenBank/DDBJ databases">
        <authorList>
            <person name="Yoder B.A."/>
            <person name="Colicchio M.A."/>
            <person name="Schafer C.E."/>
            <person name="Abrahim M.R."/>
            <person name="Adkins N.L."/>
            <person name="Burke K.A."/>
            <person name="Churilla B.M."/>
            <person name="Cohen K.L."/>
            <person name="Fasoranti T.O."/>
            <person name="Genkil J.S."/>
            <person name="Kramer Z.J."/>
            <person name="Prout A.K."/>
            <person name="Schwarz A.G."/>
            <person name="Tish M."/>
            <person name="Vispute N."/>
            <person name="Wilkes K.E."/>
            <person name="Williams C.R."/>
            <person name="Xiao X."/>
            <person name="Yu V.J."/>
            <person name="Lapin J.S."/>
            <person name="Ott C.T."/>
            <person name="Walburn T.D."/>
            <person name="Bradley K.W."/>
            <person name="Clarke D.Q."/>
            <person name="Lewis M.F."/>
            <person name="Barker L.P."/>
            <person name="Bailey C."/>
            <person name="Asai D.J."/>
            <person name="Bowman C.A."/>
            <person name="Russell D.A."/>
            <person name="Pope W.H."/>
            <person name="Jacobs-Sera D."/>
            <person name="Hendrix R.W."/>
            <person name="Hatfull G.F."/>
        </authorList>
    </citation>
    <scope>NUCLEOTIDE SEQUENCE [LARGE SCALE GENOMIC DNA]</scope>
</reference>
<dbReference type="KEGG" id="vg:23679664"/>